<name>A0A8B6GYJ1_MYTGA</name>
<feature type="region of interest" description="Disordered" evidence="1">
    <location>
        <begin position="169"/>
        <end position="198"/>
    </location>
</feature>
<organism evidence="3 4">
    <name type="scientific">Mytilus galloprovincialis</name>
    <name type="common">Mediterranean mussel</name>
    <dbReference type="NCBI Taxonomy" id="29158"/>
    <lineage>
        <taxon>Eukaryota</taxon>
        <taxon>Metazoa</taxon>
        <taxon>Spiralia</taxon>
        <taxon>Lophotrochozoa</taxon>
        <taxon>Mollusca</taxon>
        <taxon>Bivalvia</taxon>
        <taxon>Autobranchia</taxon>
        <taxon>Pteriomorphia</taxon>
        <taxon>Mytilida</taxon>
        <taxon>Mytiloidea</taxon>
        <taxon>Mytilidae</taxon>
        <taxon>Mytilinae</taxon>
        <taxon>Mytilus</taxon>
    </lineage>
</organism>
<dbReference type="AlphaFoldDB" id="A0A8B6GYJ1"/>
<feature type="region of interest" description="Disordered" evidence="1">
    <location>
        <begin position="712"/>
        <end position="740"/>
    </location>
</feature>
<dbReference type="SMART" id="SM00225">
    <property type="entry name" value="BTB"/>
    <property type="match status" value="1"/>
</dbReference>
<feature type="compositionally biased region" description="Polar residues" evidence="1">
    <location>
        <begin position="370"/>
        <end position="382"/>
    </location>
</feature>
<dbReference type="Proteomes" id="UP000596742">
    <property type="component" value="Unassembled WGS sequence"/>
</dbReference>
<feature type="region of interest" description="Disordered" evidence="1">
    <location>
        <begin position="369"/>
        <end position="475"/>
    </location>
</feature>
<dbReference type="EMBL" id="UYJE01009241">
    <property type="protein sequence ID" value="VDI71594.1"/>
    <property type="molecule type" value="Genomic_DNA"/>
</dbReference>
<evidence type="ECO:0000259" key="2">
    <source>
        <dbReference type="PROSITE" id="PS50097"/>
    </source>
</evidence>
<feature type="region of interest" description="Disordered" evidence="1">
    <location>
        <begin position="492"/>
        <end position="534"/>
    </location>
</feature>
<dbReference type="Gene3D" id="3.30.710.10">
    <property type="entry name" value="Potassium Channel Kv1.1, Chain A"/>
    <property type="match status" value="1"/>
</dbReference>
<feature type="compositionally biased region" description="Low complexity" evidence="1">
    <location>
        <begin position="404"/>
        <end position="419"/>
    </location>
</feature>
<reference evidence="3" key="1">
    <citation type="submission" date="2018-11" db="EMBL/GenBank/DDBJ databases">
        <authorList>
            <person name="Alioto T."/>
            <person name="Alioto T."/>
        </authorList>
    </citation>
    <scope>NUCLEOTIDE SEQUENCE</scope>
</reference>
<accession>A0A8B6GYJ1</accession>
<feature type="compositionally biased region" description="Polar residues" evidence="1">
    <location>
        <begin position="391"/>
        <end position="402"/>
    </location>
</feature>
<proteinExistence type="predicted"/>
<comment type="caution">
    <text evidence="3">The sequence shown here is derived from an EMBL/GenBank/DDBJ whole genome shotgun (WGS) entry which is preliminary data.</text>
</comment>
<evidence type="ECO:0000313" key="4">
    <source>
        <dbReference type="Proteomes" id="UP000596742"/>
    </source>
</evidence>
<protein>
    <recommendedName>
        <fullName evidence="2">BTB domain-containing protein</fullName>
    </recommendedName>
</protein>
<evidence type="ECO:0000256" key="1">
    <source>
        <dbReference type="SAM" id="MobiDB-lite"/>
    </source>
</evidence>
<dbReference type="PANTHER" id="PTHR45632:SF17">
    <property type="entry name" value="KELCH-LIKE PROTEIN 31"/>
    <property type="match status" value="1"/>
</dbReference>
<feature type="compositionally biased region" description="Acidic residues" evidence="1">
    <location>
        <begin position="505"/>
        <end position="515"/>
    </location>
</feature>
<dbReference type="InterPro" id="IPR000210">
    <property type="entry name" value="BTB/POZ_dom"/>
</dbReference>
<feature type="region of interest" description="Disordered" evidence="1">
    <location>
        <begin position="829"/>
        <end position="850"/>
    </location>
</feature>
<feature type="compositionally biased region" description="Low complexity" evidence="1">
    <location>
        <begin position="336"/>
        <end position="345"/>
    </location>
</feature>
<dbReference type="OrthoDB" id="6141044at2759"/>
<keyword evidence="4" id="KW-1185">Reference proteome</keyword>
<dbReference type="PANTHER" id="PTHR45632">
    <property type="entry name" value="LD33804P"/>
    <property type="match status" value="1"/>
</dbReference>
<feature type="region of interest" description="Disordered" evidence="1">
    <location>
        <begin position="300"/>
        <end position="357"/>
    </location>
</feature>
<feature type="compositionally biased region" description="Basic and acidic residues" evidence="1">
    <location>
        <begin position="434"/>
        <end position="457"/>
    </location>
</feature>
<evidence type="ECO:0000313" key="3">
    <source>
        <dbReference type="EMBL" id="VDI71594.1"/>
    </source>
</evidence>
<dbReference type="SUPFAM" id="SSF54695">
    <property type="entry name" value="POZ domain"/>
    <property type="match status" value="1"/>
</dbReference>
<gene>
    <name evidence="3" type="ORF">MGAL_10B062187</name>
</gene>
<sequence length="1025" mass="114152">MNQYQKVYMNQIHSSSLLGQLAQMWKSQMLCDALIRTGNVTTKAHRVVLVAACPMLQSMDNASVGSHLEVRLAADIKQEAVNSFLQYLYEGFMMLSEENCKDVEKVARLLQVDSVTKCCIDFYNCLQKKTGVPVYSNTQYKYSSADLLEFRHVRTTDLQKTLHERMMKRAAADSVRPTSPSGKRQRMQQQRPPSPNIDLAMFGQKADDTLSMTHSYMGNTGNQAAGEPWERVPRIGAIHSQRPSHPKPGVIEIVEDSLEILQTQPPDKDGNKSAPPIIQKSLAISVSSQLNSSQDVHVVNVNDSSSHPTAAGDGPIMSTGRDSITVSPLTVMPGTSSLSSSSASSPLTKDPHKSTMDKDMLDKQTYAKKLQSSLDHQSSTPQRGLFPVSMSPANMSPINQVKKSFAAGSASQAASMTQSHDSPAKRSSTSAGNEMERPQSSDQGKDLGTKNKVDDRSASNSTDMAPDLSIVKVEPTGEAGLDMYVDVPEESMMQAQQREQREHDDESDLELEEASGDWSRDEMSNEAAGGDQNNSWYIGQFKDAQPLDEIPGAQPPDDIDAPNLVENFLGKSFEELAHGSMDTPEVKVEIVAEPLWYTLTDVPTQQEFNLAATQIVPVSKTKTQTMSKYKAALLKKKNRLTSDGFPSKITTSSLAVRKANFVGKTAISSEDKINDSYENPLGMIRPSIVGKLIPTKITSPSKSPKTITVIHKQIQSTRAKPLRSKISKSVSKPKDSAGRKLKYPLKSKSGVRKKPFVSKVRAAKERSLLAKKGPVILKEASVVISPLKSHNLQGTSVIDKELKEKTPKPRLDVQRANVNSTNKHRNFQIKKKSDGLDKSSNINSETELDTSDNTEEKLEIQWKRRKYFSGKKFNVCDPKFWSLPIHVIMCYDNVPQDLAVEDVSKQFGSVSIKANSLYIDHRTIKLAMDNCQSKQSLFTRHLFRHAFSIGEIFNRHVSGLGGKEKVNPDKLRMLREIVFHHFPLEDKEEEEEEWKQNLVRFQAVLTEARLHMRKWLKLEQILDKI</sequence>
<dbReference type="InterPro" id="IPR011333">
    <property type="entry name" value="SKP1/BTB/POZ_sf"/>
</dbReference>
<dbReference type="PROSITE" id="PS50097">
    <property type="entry name" value="BTB"/>
    <property type="match status" value="1"/>
</dbReference>
<dbReference type="Pfam" id="PF00651">
    <property type="entry name" value="BTB"/>
    <property type="match status" value="1"/>
</dbReference>
<feature type="domain" description="BTB" evidence="2">
    <location>
        <begin position="31"/>
        <end position="97"/>
    </location>
</feature>